<dbReference type="InterPro" id="IPR045584">
    <property type="entry name" value="Pilin-like"/>
</dbReference>
<accession>A0A1G1W5W1</accession>
<evidence type="ECO:0000313" key="3">
    <source>
        <dbReference type="Proteomes" id="UP000176631"/>
    </source>
</evidence>
<dbReference type="InterPro" id="IPR012902">
    <property type="entry name" value="N_methyl_site"/>
</dbReference>
<feature type="transmembrane region" description="Helical" evidence="1">
    <location>
        <begin position="24"/>
        <end position="46"/>
    </location>
</feature>
<keyword evidence="1" id="KW-0472">Membrane</keyword>
<dbReference type="Gene3D" id="3.30.700.10">
    <property type="entry name" value="Glycoprotein, Type 4 Pilin"/>
    <property type="match status" value="1"/>
</dbReference>
<comment type="caution">
    <text evidence="2">The sequence shown here is derived from an EMBL/GenBank/DDBJ whole genome shotgun (WGS) entry which is preliminary data.</text>
</comment>
<keyword evidence="1" id="KW-0812">Transmembrane</keyword>
<dbReference type="AlphaFoldDB" id="A0A1G1W5W1"/>
<protein>
    <recommendedName>
        <fullName evidence="4">General secretion pathway GspH domain-containing protein</fullName>
    </recommendedName>
</protein>
<keyword evidence="1" id="KW-1133">Transmembrane helix</keyword>
<organism evidence="2 3">
    <name type="scientific">Candidatus Woykebacteria bacterium RBG_13_40_15</name>
    <dbReference type="NCBI Taxonomy" id="1802593"/>
    <lineage>
        <taxon>Bacteria</taxon>
        <taxon>Candidatus Woykeibacteriota</taxon>
    </lineage>
</organism>
<sequence>MRVSLPVNSDQKSLTGKKLFSSRAFTLIELLIVVAILAILFVIILARFGTFGKQVDLNTTSQRIISALQLARNQTLGSEGETTYGVYFESDKYILFKGASYNPSGTENKVYDLTKTEIYDINIIGGSSVVFERVRGTTSTYGSLKVRLLADSAKTQTILINPLGQVSLQEVVTPVGSRITDTRHLHFDLGWTIQGKNTLQLVFSNPPNPDTIENITISNYLSGGVFDWEGAVNVNGSDQTLRIHSHFIDASNTILSIHRDRRHNDKALQILIDSSDIVSYIADGQATVGFFGGAMTQQ</sequence>
<dbReference type="NCBIfam" id="TIGR02532">
    <property type="entry name" value="IV_pilin_GFxxxE"/>
    <property type="match status" value="1"/>
</dbReference>
<evidence type="ECO:0000313" key="2">
    <source>
        <dbReference type="EMBL" id="OGY22777.1"/>
    </source>
</evidence>
<dbReference type="Proteomes" id="UP000176631">
    <property type="component" value="Unassembled WGS sequence"/>
</dbReference>
<proteinExistence type="predicted"/>
<evidence type="ECO:0000256" key="1">
    <source>
        <dbReference type="SAM" id="Phobius"/>
    </source>
</evidence>
<dbReference type="EMBL" id="MHCP01000034">
    <property type="protein sequence ID" value="OGY22777.1"/>
    <property type="molecule type" value="Genomic_DNA"/>
</dbReference>
<gene>
    <name evidence="2" type="ORF">A2172_01865</name>
</gene>
<name>A0A1G1W5W1_9BACT</name>
<dbReference type="Pfam" id="PF07963">
    <property type="entry name" value="N_methyl"/>
    <property type="match status" value="1"/>
</dbReference>
<reference evidence="2 3" key="1">
    <citation type="journal article" date="2016" name="Nat. Commun.">
        <title>Thousands of microbial genomes shed light on interconnected biogeochemical processes in an aquifer system.</title>
        <authorList>
            <person name="Anantharaman K."/>
            <person name="Brown C.T."/>
            <person name="Hug L.A."/>
            <person name="Sharon I."/>
            <person name="Castelle C.J."/>
            <person name="Probst A.J."/>
            <person name="Thomas B.C."/>
            <person name="Singh A."/>
            <person name="Wilkins M.J."/>
            <person name="Karaoz U."/>
            <person name="Brodie E.L."/>
            <person name="Williams K.H."/>
            <person name="Hubbard S.S."/>
            <person name="Banfield J.F."/>
        </authorList>
    </citation>
    <scope>NUCLEOTIDE SEQUENCE [LARGE SCALE GENOMIC DNA]</scope>
</reference>
<evidence type="ECO:0008006" key="4">
    <source>
        <dbReference type="Google" id="ProtNLM"/>
    </source>
</evidence>
<dbReference type="STRING" id="1802593.A2172_01865"/>
<dbReference type="SUPFAM" id="SSF54523">
    <property type="entry name" value="Pili subunits"/>
    <property type="match status" value="1"/>
</dbReference>